<evidence type="ECO:0000256" key="1">
    <source>
        <dbReference type="SAM" id="Phobius"/>
    </source>
</evidence>
<feature type="transmembrane region" description="Helical" evidence="1">
    <location>
        <begin position="179"/>
        <end position="205"/>
    </location>
</feature>
<dbReference type="RefSeq" id="WP_209901384.1">
    <property type="nucleotide sequence ID" value="NZ_BAAAJW010000010.1"/>
</dbReference>
<keyword evidence="3" id="KW-1185">Reference proteome</keyword>
<feature type="transmembrane region" description="Helical" evidence="1">
    <location>
        <begin position="143"/>
        <end position="167"/>
    </location>
</feature>
<feature type="transmembrane region" description="Helical" evidence="1">
    <location>
        <begin position="217"/>
        <end position="234"/>
    </location>
</feature>
<sequence length="257" mass="26879">MSTSTRPGAPTETAASRRRALRRALVVDLRLNADRFGGTLVTCGLFLLLSVVLTDAFAGLLPLWAALAWYRYGRADTVERKELRVSLGMSRADRVRGRVTLIALESLVILLVAGAASLLATALGNGSSLAGTMASTAIPSGAALVLESVITTLGAAVILLLVGIWVGGDCLTHRPGRSMAVLSVLLFGLTAVLGGSVLSLPLVVLTTFGVDETVPSLLAPLGLLVVVVLLALLLRARMHAWIRQLDSGARQRLEPSA</sequence>
<feature type="transmembrane region" description="Helical" evidence="1">
    <location>
        <begin position="99"/>
        <end position="123"/>
    </location>
</feature>
<dbReference type="Proteomes" id="UP001519290">
    <property type="component" value="Unassembled WGS sequence"/>
</dbReference>
<protein>
    <recommendedName>
        <fullName evidence="4">ABC transporter permease</fullName>
    </recommendedName>
</protein>
<proteinExistence type="predicted"/>
<comment type="caution">
    <text evidence="2">The sequence shown here is derived from an EMBL/GenBank/DDBJ whole genome shotgun (WGS) entry which is preliminary data.</text>
</comment>
<keyword evidence="1" id="KW-0472">Membrane</keyword>
<evidence type="ECO:0000313" key="2">
    <source>
        <dbReference type="EMBL" id="MBP2381877.1"/>
    </source>
</evidence>
<keyword evidence="1" id="KW-1133">Transmembrane helix</keyword>
<reference evidence="2 3" key="1">
    <citation type="submission" date="2021-03" db="EMBL/GenBank/DDBJ databases">
        <title>Sequencing the genomes of 1000 actinobacteria strains.</title>
        <authorList>
            <person name="Klenk H.-P."/>
        </authorList>
    </citation>
    <scope>NUCLEOTIDE SEQUENCE [LARGE SCALE GENOMIC DNA]</scope>
    <source>
        <strain evidence="2 3">DSM 14566</strain>
    </source>
</reference>
<feature type="transmembrane region" description="Helical" evidence="1">
    <location>
        <begin position="45"/>
        <end position="70"/>
    </location>
</feature>
<keyword evidence="1" id="KW-0812">Transmembrane</keyword>
<gene>
    <name evidence="2" type="ORF">JOF43_001834</name>
</gene>
<evidence type="ECO:0000313" key="3">
    <source>
        <dbReference type="Proteomes" id="UP001519290"/>
    </source>
</evidence>
<organism evidence="2 3">
    <name type="scientific">Brachybacterium sacelli</name>
    <dbReference type="NCBI Taxonomy" id="173364"/>
    <lineage>
        <taxon>Bacteria</taxon>
        <taxon>Bacillati</taxon>
        <taxon>Actinomycetota</taxon>
        <taxon>Actinomycetes</taxon>
        <taxon>Micrococcales</taxon>
        <taxon>Dermabacteraceae</taxon>
        <taxon>Brachybacterium</taxon>
    </lineage>
</organism>
<dbReference type="EMBL" id="JAGIOD010000001">
    <property type="protein sequence ID" value="MBP2381877.1"/>
    <property type="molecule type" value="Genomic_DNA"/>
</dbReference>
<evidence type="ECO:0008006" key="4">
    <source>
        <dbReference type="Google" id="ProtNLM"/>
    </source>
</evidence>
<name>A0ABS4X085_9MICO</name>
<accession>A0ABS4X085</accession>